<accession>A0ABS8C6G9</accession>
<reference evidence="2 3" key="1">
    <citation type="submission" date="2021-10" db="EMBL/GenBank/DDBJ databases">
        <title>Alishewanella koreense sp. nov. isolated from seawater of southwestern coast in South Korea and the proposal for the reclassification of Rheinheimera perlucida and Rheinheimera tuosuensis as Arsukibacterium perlucida and Arsukibacterium tuosuensis.</title>
        <authorList>
            <person name="Kim K.H."/>
            <person name="Ruan W."/>
            <person name="Kim K.R."/>
            <person name="Baek J.H."/>
            <person name="Jeon C.O."/>
        </authorList>
    </citation>
    <scope>NUCLEOTIDE SEQUENCE [LARGE SCALE GENOMIC DNA]</scope>
    <source>
        <strain evidence="2 3">16-MA</strain>
    </source>
</reference>
<dbReference type="Gene3D" id="3.40.50.1820">
    <property type="entry name" value="alpha/beta hydrolase"/>
    <property type="match status" value="1"/>
</dbReference>
<evidence type="ECO:0000313" key="3">
    <source>
        <dbReference type="Proteomes" id="UP000633814"/>
    </source>
</evidence>
<dbReference type="Proteomes" id="UP000633814">
    <property type="component" value="Unassembled WGS sequence"/>
</dbReference>
<dbReference type="GO" id="GO:0016787">
    <property type="term" value="F:hydrolase activity"/>
    <property type="evidence" value="ECO:0007669"/>
    <property type="project" value="UniProtKB-KW"/>
</dbReference>
<evidence type="ECO:0000313" key="2">
    <source>
        <dbReference type="EMBL" id="MCB5227939.1"/>
    </source>
</evidence>
<organism evidence="2 3">
    <name type="scientific">Alishewanella maricola</name>
    <dbReference type="NCBI Taxonomy" id="2795740"/>
    <lineage>
        <taxon>Bacteria</taxon>
        <taxon>Pseudomonadati</taxon>
        <taxon>Pseudomonadota</taxon>
        <taxon>Gammaproteobacteria</taxon>
        <taxon>Alteromonadales</taxon>
        <taxon>Alteromonadaceae</taxon>
        <taxon>Alishewanella</taxon>
    </lineage>
</organism>
<feature type="domain" description="Serine aminopeptidase S33" evidence="1">
    <location>
        <begin position="32"/>
        <end position="255"/>
    </location>
</feature>
<keyword evidence="3" id="KW-1185">Reference proteome</keyword>
<dbReference type="InterPro" id="IPR022742">
    <property type="entry name" value="Hydrolase_4"/>
</dbReference>
<proteinExistence type="predicted"/>
<name>A0ABS8C6G9_9ALTE</name>
<evidence type="ECO:0000259" key="1">
    <source>
        <dbReference type="Pfam" id="PF12146"/>
    </source>
</evidence>
<sequence length="297" mass="33845">MKHQQHSLFVDLKDYHLHVRQLTPLHGSLAPVLYLHGAIENGRIFYSHSGKGLASFLADQGFIGYAVDFAGRGLSQPSLADGLQQNQQQLICHDIPRLIEHFYDLHQQPLILMCHSWGGVLAAASLARHPHLLQKVKAKVCFGTKRVISVRSLAKWLKIDMVWNSLAPWLSRQPGYLPAKRWRLGADDEPRQFLLDTIRWIKGAPFKDCTDGFDYQQACQQAMWPAIWHFAAEHDRVLGHPKDVQAFIEECAQREAKFSLLGKTQGYSQNYDHISMLTHPAAATEHFQELTLWLKSL</sequence>
<gene>
    <name evidence="2" type="ORF">JAO78_014065</name>
</gene>
<dbReference type="SUPFAM" id="SSF53474">
    <property type="entry name" value="alpha/beta-Hydrolases"/>
    <property type="match status" value="1"/>
</dbReference>
<dbReference type="RefSeq" id="WP_226752003.1">
    <property type="nucleotide sequence ID" value="NZ_JAEINI020000012.1"/>
</dbReference>
<protein>
    <submittedName>
        <fullName evidence="2">Alpha/beta hydrolase</fullName>
    </submittedName>
</protein>
<comment type="caution">
    <text evidence="2">The sequence shown here is derived from an EMBL/GenBank/DDBJ whole genome shotgun (WGS) entry which is preliminary data.</text>
</comment>
<dbReference type="InterPro" id="IPR029058">
    <property type="entry name" value="AB_hydrolase_fold"/>
</dbReference>
<dbReference type="Pfam" id="PF12146">
    <property type="entry name" value="Hydrolase_4"/>
    <property type="match status" value="1"/>
</dbReference>
<dbReference type="EMBL" id="JAEINI020000012">
    <property type="protein sequence ID" value="MCB5227939.1"/>
    <property type="molecule type" value="Genomic_DNA"/>
</dbReference>
<keyword evidence="2" id="KW-0378">Hydrolase</keyword>